<protein>
    <submittedName>
        <fullName evidence="3">Uncharacterized protein</fullName>
    </submittedName>
</protein>
<sequence>MYTYVPLSLLLLPALPALAAPPLGVRAPSSAQQLSSRSPTPEPYRMPLKAHRTRQFSSDLSDRQNWLKAQAANAKTKYRQHLSPEARDKHDEDLARRKMEKRATGSVTLTDSGIDASYSGQVAIG</sequence>
<dbReference type="AlphaFoldDB" id="A0A1Y1UML1"/>
<organism evidence="3 4">
    <name type="scientific">Kockovaella imperatae</name>
    <dbReference type="NCBI Taxonomy" id="4999"/>
    <lineage>
        <taxon>Eukaryota</taxon>
        <taxon>Fungi</taxon>
        <taxon>Dikarya</taxon>
        <taxon>Basidiomycota</taxon>
        <taxon>Agaricomycotina</taxon>
        <taxon>Tremellomycetes</taxon>
        <taxon>Tremellales</taxon>
        <taxon>Cuniculitremaceae</taxon>
        <taxon>Kockovaella</taxon>
    </lineage>
</organism>
<evidence type="ECO:0000256" key="2">
    <source>
        <dbReference type="SAM" id="SignalP"/>
    </source>
</evidence>
<evidence type="ECO:0000313" key="4">
    <source>
        <dbReference type="Proteomes" id="UP000193218"/>
    </source>
</evidence>
<evidence type="ECO:0000313" key="3">
    <source>
        <dbReference type="EMBL" id="ORX39291.1"/>
    </source>
</evidence>
<name>A0A1Y1UML1_9TREE</name>
<accession>A0A1Y1UML1</accession>
<dbReference type="Proteomes" id="UP000193218">
    <property type="component" value="Unassembled WGS sequence"/>
</dbReference>
<feature type="compositionally biased region" description="Basic and acidic residues" evidence="1">
    <location>
        <begin position="82"/>
        <end position="103"/>
    </location>
</feature>
<feature type="signal peptide" evidence="2">
    <location>
        <begin position="1"/>
        <end position="19"/>
    </location>
</feature>
<dbReference type="RefSeq" id="XP_021873154.1">
    <property type="nucleotide sequence ID" value="XM_022012485.1"/>
</dbReference>
<proteinExistence type="predicted"/>
<comment type="caution">
    <text evidence="3">The sequence shown here is derived from an EMBL/GenBank/DDBJ whole genome shotgun (WGS) entry which is preliminary data.</text>
</comment>
<dbReference type="EMBL" id="NBSH01000003">
    <property type="protein sequence ID" value="ORX39291.1"/>
    <property type="molecule type" value="Genomic_DNA"/>
</dbReference>
<feature type="region of interest" description="Disordered" evidence="1">
    <location>
        <begin position="21"/>
        <end position="46"/>
    </location>
</feature>
<dbReference type="STRING" id="4999.A0A1Y1UML1"/>
<keyword evidence="4" id="KW-1185">Reference proteome</keyword>
<gene>
    <name evidence="3" type="ORF">BD324DRAFT_323189</name>
</gene>
<feature type="compositionally biased region" description="Polar residues" evidence="1">
    <location>
        <begin position="29"/>
        <end position="39"/>
    </location>
</feature>
<evidence type="ECO:0000256" key="1">
    <source>
        <dbReference type="SAM" id="MobiDB-lite"/>
    </source>
</evidence>
<dbReference type="GeneID" id="33554293"/>
<feature type="region of interest" description="Disordered" evidence="1">
    <location>
        <begin position="71"/>
        <end position="125"/>
    </location>
</feature>
<feature type="chain" id="PRO_5012779095" evidence="2">
    <location>
        <begin position="20"/>
        <end position="125"/>
    </location>
</feature>
<reference evidence="3 4" key="1">
    <citation type="submission" date="2017-03" db="EMBL/GenBank/DDBJ databases">
        <title>Widespread Adenine N6-methylation of Active Genes in Fungi.</title>
        <authorList>
            <consortium name="DOE Joint Genome Institute"/>
            <person name="Mondo S.J."/>
            <person name="Dannebaum R.O."/>
            <person name="Kuo R.C."/>
            <person name="Louie K.B."/>
            <person name="Bewick A.J."/>
            <person name="Labutti K."/>
            <person name="Haridas S."/>
            <person name="Kuo A."/>
            <person name="Salamov A."/>
            <person name="Ahrendt S.R."/>
            <person name="Lau R."/>
            <person name="Bowen B.P."/>
            <person name="Lipzen A."/>
            <person name="Sullivan W."/>
            <person name="Andreopoulos W.B."/>
            <person name="Clum A."/>
            <person name="Lindquist E."/>
            <person name="Daum C."/>
            <person name="Northen T.R."/>
            <person name="Ramamoorthy G."/>
            <person name="Schmitz R.J."/>
            <person name="Gryganskyi A."/>
            <person name="Culley D."/>
            <person name="Magnuson J."/>
            <person name="James T.Y."/>
            <person name="O'Malley M.A."/>
            <person name="Stajich J.E."/>
            <person name="Spatafora J.W."/>
            <person name="Visel A."/>
            <person name="Grigoriev I.V."/>
        </authorList>
    </citation>
    <scope>NUCLEOTIDE SEQUENCE [LARGE SCALE GENOMIC DNA]</scope>
    <source>
        <strain evidence="3 4">NRRL Y-17943</strain>
    </source>
</reference>
<dbReference type="InParanoid" id="A0A1Y1UML1"/>
<keyword evidence="2" id="KW-0732">Signal</keyword>